<evidence type="ECO:0000313" key="3">
    <source>
        <dbReference type="Proteomes" id="UP000030663"/>
    </source>
</evidence>
<name>X0C8I3_FUSOX</name>
<dbReference type="Proteomes" id="UP000030663">
    <property type="component" value="Unassembled WGS sequence"/>
</dbReference>
<feature type="compositionally biased region" description="Acidic residues" evidence="1">
    <location>
        <begin position="245"/>
        <end position="256"/>
    </location>
</feature>
<accession>X0C8I3</accession>
<feature type="compositionally biased region" description="Acidic residues" evidence="1">
    <location>
        <begin position="275"/>
        <end position="290"/>
    </location>
</feature>
<evidence type="ECO:0000256" key="1">
    <source>
        <dbReference type="SAM" id="MobiDB-lite"/>
    </source>
</evidence>
<sequence length="768" mass="85349">MRIKEKGAILTCYGRKTLKAKCPKRKQGFNCLNPLKRWRLEYTSEAIHFDSVLENNNQIVREAFKKDDDGRANHCIRARGLSPSLEPECDTQDQSNGQNGDSLPQINLIPGKIYIIYWAESDQFFAGILLPLDDLDDLEYVIRESVERVGLLSSIPSCYQYDSASKSFSWALDYKHNGSKRSERYFAFVFFDGVEFPSESSLAWVHIDNIQEWDDKKAQTIEHSQQAINYVKEGAKIQIRHYGSDDEIPDSEADDDPFSRLPSRSPSRNLQLGPDESDQEIILETQEEPEVSIGQEKPASQRDPSEDCLPSIESKYLLNEGLDLEQQFSQFERQVIDSPPASNRHNIIQATQMASRCMNGAQKKSQAQQSIITWRFPYGEVAQHQPSHTDIGRISSLPQDSSNDVEGSRLQIQPAYKQISSANLSYTSTELTQTSQSPPVPGPSTLPTLLPVPNLPLHDSIACGHQALKPKSTSRSEAPARLLENLDPTLWSQDSVLAPEAPVSFVVQASSLVQQNQVQPHIPPQQAATVIPPTSLVGERHSATQPPQKRAPSQHAPRQALSLAGMCTDSQPLPTSYSGSVTRGHATVSSDPSVSQFLGIPAMDVLPSMGQFVTHERVLRQHSAVFPPRPCCTSQLLVSPCLSDQKVSQSRSTFQYDSNPNNMSSYQAIAPSEHRPTAQHPICLQSPQDHSGIGILRLRPNTPGNWELATMDSPMPVEVGTSSEQVYPRSALTVSSPLYESEFQAEPTRTKDQYLWQTAKDALKLLGM</sequence>
<proteinExistence type="predicted"/>
<dbReference type="AlphaFoldDB" id="X0C8I3"/>
<dbReference type="HOGENOM" id="CLU_363703_0_0_1"/>
<keyword evidence="3" id="KW-1185">Reference proteome</keyword>
<gene>
    <name evidence="2" type="ORF">FOQG_16339</name>
</gene>
<feature type="region of interest" description="Disordered" evidence="1">
    <location>
        <begin position="383"/>
        <end position="407"/>
    </location>
</feature>
<evidence type="ECO:0000313" key="2">
    <source>
        <dbReference type="EMBL" id="EXK79022.1"/>
    </source>
</evidence>
<feature type="compositionally biased region" description="Polar residues" evidence="1">
    <location>
        <begin position="92"/>
        <end position="103"/>
    </location>
</feature>
<feature type="region of interest" description="Disordered" evidence="1">
    <location>
        <begin position="537"/>
        <end position="559"/>
    </location>
</feature>
<feature type="compositionally biased region" description="Low complexity" evidence="1">
    <location>
        <begin position="259"/>
        <end position="268"/>
    </location>
</feature>
<feature type="region of interest" description="Disordered" evidence="1">
    <location>
        <begin position="243"/>
        <end position="308"/>
    </location>
</feature>
<reference evidence="2 3" key="1">
    <citation type="submission" date="2011-11" db="EMBL/GenBank/DDBJ databases">
        <title>The Genome Sequence of Fusarium oxysporum PHW815.</title>
        <authorList>
            <consortium name="The Broad Institute Genome Sequencing Platform"/>
            <person name="Ma L.-J."/>
            <person name="Gale L.R."/>
            <person name="Schwartz D.C."/>
            <person name="Zhou S."/>
            <person name="Corby-Kistler H."/>
            <person name="Young S.K."/>
            <person name="Zeng Q."/>
            <person name="Gargeya S."/>
            <person name="Fitzgerald M."/>
            <person name="Haas B."/>
            <person name="Abouelleil A."/>
            <person name="Alvarado L."/>
            <person name="Arachchi H.M."/>
            <person name="Berlin A."/>
            <person name="Brown A."/>
            <person name="Chapman S.B."/>
            <person name="Chen Z."/>
            <person name="Dunbar C."/>
            <person name="Freedman E."/>
            <person name="Gearin G."/>
            <person name="Goldberg J."/>
            <person name="Griggs A."/>
            <person name="Gujja S."/>
            <person name="Heiman D."/>
            <person name="Howarth C."/>
            <person name="Larson L."/>
            <person name="Lui A."/>
            <person name="MacDonald P.J.P."/>
            <person name="Montmayeur A."/>
            <person name="Murphy C."/>
            <person name="Neiman D."/>
            <person name="Pearson M."/>
            <person name="Priest M."/>
            <person name="Roberts A."/>
            <person name="Saif S."/>
            <person name="Shea T."/>
            <person name="Shenoy N."/>
            <person name="Sisk P."/>
            <person name="Stolte C."/>
            <person name="Sykes S."/>
            <person name="Wortman J."/>
            <person name="Nusbaum C."/>
            <person name="Birren B."/>
        </authorList>
    </citation>
    <scope>NUCLEOTIDE SEQUENCE [LARGE SCALE GENOMIC DNA]</scope>
    <source>
        <strain evidence="2 3">54005</strain>
    </source>
</reference>
<feature type="compositionally biased region" description="Polar residues" evidence="1">
    <location>
        <begin position="396"/>
        <end position="405"/>
    </location>
</feature>
<protein>
    <submittedName>
        <fullName evidence="2">Uncharacterized protein</fullName>
    </submittedName>
</protein>
<feature type="region of interest" description="Disordered" evidence="1">
    <location>
        <begin position="83"/>
        <end position="103"/>
    </location>
</feature>
<dbReference type="OrthoDB" id="4835412at2759"/>
<dbReference type="EMBL" id="JH658487">
    <property type="protein sequence ID" value="EXK79022.1"/>
    <property type="molecule type" value="Genomic_DNA"/>
</dbReference>
<organism evidence="2 3">
    <name type="scientific">Fusarium oxysporum f. sp. raphani 54005</name>
    <dbReference type="NCBI Taxonomy" id="1089458"/>
    <lineage>
        <taxon>Eukaryota</taxon>
        <taxon>Fungi</taxon>
        <taxon>Dikarya</taxon>
        <taxon>Ascomycota</taxon>
        <taxon>Pezizomycotina</taxon>
        <taxon>Sordariomycetes</taxon>
        <taxon>Hypocreomycetidae</taxon>
        <taxon>Hypocreales</taxon>
        <taxon>Nectriaceae</taxon>
        <taxon>Fusarium</taxon>
        <taxon>Fusarium oxysporum species complex</taxon>
    </lineage>
</organism>